<dbReference type="Pfam" id="PF02653">
    <property type="entry name" value="BPD_transp_2"/>
    <property type="match status" value="1"/>
</dbReference>
<keyword evidence="8" id="KW-1185">Reference proteome</keyword>
<keyword evidence="4 6" id="KW-1133">Transmembrane helix</keyword>
<gene>
    <name evidence="7" type="ORF">WDZ17_03910</name>
</gene>
<dbReference type="Proteomes" id="UP001387100">
    <property type="component" value="Unassembled WGS sequence"/>
</dbReference>
<reference evidence="7 8" key="1">
    <citation type="journal article" date="2017" name="Int. J. Syst. Evol. Microbiol.">
        <title>Pseudokineococcus basanitobsidens sp. nov., isolated from volcanic rock.</title>
        <authorList>
            <person name="Lee D.W."/>
            <person name="Park M.Y."/>
            <person name="Kim J.J."/>
            <person name="Kim B.S."/>
        </authorList>
    </citation>
    <scope>NUCLEOTIDE SEQUENCE [LARGE SCALE GENOMIC DNA]</scope>
    <source>
        <strain evidence="7 8">DSM 103726</strain>
    </source>
</reference>
<feature type="transmembrane region" description="Helical" evidence="6">
    <location>
        <begin position="65"/>
        <end position="91"/>
    </location>
</feature>
<dbReference type="EMBL" id="JBBIAA010000002">
    <property type="protein sequence ID" value="MEJ5944436.1"/>
    <property type="molecule type" value="Genomic_DNA"/>
</dbReference>
<feature type="transmembrane region" description="Helical" evidence="6">
    <location>
        <begin position="282"/>
        <end position="299"/>
    </location>
</feature>
<feature type="transmembrane region" description="Helical" evidence="6">
    <location>
        <begin position="103"/>
        <end position="126"/>
    </location>
</feature>
<protein>
    <submittedName>
        <fullName evidence="7">ABC transporter permease</fullName>
    </submittedName>
</protein>
<feature type="transmembrane region" description="Helical" evidence="6">
    <location>
        <begin position="179"/>
        <end position="197"/>
    </location>
</feature>
<evidence type="ECO:0000256" key="2">
    <source>
        <dbReference type="ARBA" id="ARBA00022475"/>
    </source>
</evidence>
<feature type="transmembrane region" description="Helical" evidence="6">
    <location>
        <begin position="311"/>
        <end position="329"/>
    </location>
</feature>
<dbReference type="PANTHER" id="PTHR32196:SF63">
    <property type="entry name" value="INNER MEMBRANE ABC TRANSPORTER PERMEASE PROTEIN YJFF"/>
    <property type="match status" value="1"/>
</dbReference>
<evidence type="ECO:0000256" key="4">
    <source>
        <dbReference type="ARBA" id="ARBA00022989"/>
    </source>
</evidence>
<dbReference type="InterPro" id="IPR001851">
    <property type="entry name" value="ABC_transp_permease"/>
</dbReference>
<sequence length="334" mass="33315">MSAATTTATAGTGTRRGRTAGRFAEVAQRRGSVVVLVLVVVVASVVFDDFASLRNAENIAVQSSFLAVIALGMTFVIITGGIDLSVGSVFALGGVVTAWASQYGTLAALGVPLALCGGIGLVNGLLVTRVRMAPFIVTLASLLFARGLLLALSDGGQTTYLVPDGTALTVLGRGSVLGLPWPVVVVVGLYALGALVLQRTGYGQTVLAVGGGEDASRLMGLAVDRTKLLAYTSSGLLAGFAGTMSTARSGAGVTIVGVGLELTAISAVVIGGTLLTGGAGSTGGTLAGVVLLGVIANIINQVGSLDSSYQLVVNGAFLVAVVVVQTLLARRQSP</sequence>
<evidence type="ECO:0000256" key="6">
    <source>
        <dbReference type="SAM" id="Phobius"/>
    </source>
</evidence>
<evidence type="ECO:0000256" key="3">
    <source>
        <dbReference type="ARBA" id="ARBA00022692"/>
    </source>
</evidence>
<organism evidence="7 8">
    <name type="scientific">Pseudokineococcus basanitobsidens</name>
    <dbReference type="NCBI Taxonomy" id="1926649"/>
    <lineage>
        <taxon>Bacteria</taxon>
        <taxon>Bacillati</taxon>
        <taxon>Actinomycetota</taxon>
        <taxon>Actinomycetes</taxon>
        <taxon>Kineosporiales</taxon>
        <taxon>Kineosporiaceae</taxon>
        <taxon>Pseudokineococcus</taxon>
    </lineage>
</organism>
<evidence type="ECO:0000256" key="1">
    <source>
        <dbReference type="ARBA" id="ARBA00004651"/>
    </source>
</evidence>
<dbReference type="PANTHER" id="PTHR32196">
    <property type="entry name" value="ABC TRANSPORTER PERMEASE PROTEIN YPHD-RELATED-RELATED"/>
    <property type="match status" value="1"/>
</dbReference>
<comment type="caution">
    <text evidence="7">The sequence shown here is derived from an EMBL/GenBank/DDBJ whole genome shotgun (WGS) entry which is preliminary data.</text>
</comment>
<keyword evidence="3 6" id="KW-0812">Transmembrane</keyword>
<keyword evidence="5 6" id="KW-0472">Membrane</keyword>
<feature type="transmembrane region" description="Helical" evidence="6">
    <location>
        <begin position="33"/>
        <end position="53"/>
    </location>
</feature>
<feature type="transmembrane region" description="Helical" evidence="6">
    <location>
        <begin position="253"/>
        <end position="275"/>
    </location>
</feature>
<accession>A0ABU8RH72</accession>
<dbReference type="CDD" id="cd06579">
    <property type="entry name" value="TM_PBP1_transp_AraH_like"/>
    <property type="match status" value="1"/>
</dbReference>
<evidence type="ECO:0000313" key="8">
    <source>
        <dbReference type="Proteomes" id="UP001387100"/>
    </source>
</evidence>
<name>A0ABU8RH72_9ACTN</name>
<proteinExistence type="predicted"/>
<evidence type="ECO:0000256" key="5">
    <source>
        <dbReference type="ARBA" id="ARBA00023136"/>
    </source>
</evidence>
<keyword evidence="2" id="KW-1003">Cell membrane</keyword>
<dbReference type="RefSeq" id="WP_339573815.1">
    <property type="nucleotide sequence ID" value="NZ_JBBIAA010000002.1"/>
</dbReference>
<feature type="transmembrane region" description="Helical" evidence="6">
    <location>
        <begin position="133"/>
        <end position="152"/>
    </location>
</feature>
<comment type="subcellular location">
    <subcellularLocation>
        <location evidence="1">Cell membrane</location>
        <topology evidence="1">Multi-pass membrane protein</topology>
    </subcellularLocation>
</comment>
<evidence type="ECO:0000313" key="7">
    <source>
        <dbReference type="EMBL" id="MEJ5944436.1"/>
    </source>
</evidence>